<evidence type="ECO:0000256" key="5">
    <source>
        <dbReference type="ARBA" id="ARBA00022679"/>
    </source>
</evidence>
<evidence type="ECO:0000256" key="4">
    <source>
        <dbReference type="ARBA" id="ARBA00022553"/>
    </source>
</evidence>
<evidence type="ECO:0000256" key="11">
    <source>
        <dbReference type="ARBA" id="ARBA00023012"/>
    </source>
</evidence>
<comment type="catalytic activity">
    <reaction evidence="1">
        <text>ATP + protein L-histidine = ADP + protein N-phospho-L-histidine.</text>
        <dbReference type="EC" id="2.7.13.3"/>
    </reaction>
</comment>
<dbReference type="InterPro" id="IPR004358">
    <property type="entry name" value="Sig_transdc_His_kin-like_C"/>
</dbReference>
<evidence type="ECO:0000259" key="14">
    <source>
        <dbReference type="PROSITE" id="PS50109"/>
    </source>
</evidence>
<reference evidence="17" key="1">
    <citation type="journal article" date="2019" name="Int. J. Syst. Evol. Microbiol.">
        <title>The Global Catalogue of Microorganisms (GCM) 10K type strain sequencing project: providing services to taxonomists for standard genome sequencing and annotation.</title>
        <authorList>
            <consortium name="The Broad Institute Genomics Platform"/>
            <consortium name="The Broad Institute Genome Sequencing Center for Infectious Disease"/>
            <person name="Wu L."/>
            <person name="Ma J."/>
        </authorList>
    </citation>
    <scope>NUCLEOTIDE SEQUENCE [LARGE SCALE GENOMIC DNA]</scope>
    <source>
        <strain evidence="17">KCTC 32239</strain>
    </source>
</reference>
<sequence>MLSKKLTSITARLFFASALLLPVFLGVTGFFLDRAFQTSLITAEKARLQRNIYLLYSAADLPTRPLKKNEKPRLIMPKELRDKDFERINSGLYAYLFNDKKELVWQSNSTSLQTPPTYDQISPKLNADESAEIIFEFENENYFIAYSDIFWEVAKNREVPFRFVAVHDSEDFIAEKNAYRNQLWQWLGAVGILLLIAQTAILRWGLSPLKKLAVALNAMQSGDTRDIEGDHPDELQDIVDNLNQVLAREQALRQRYRNSLSDLAHSLKTPLAVMQAKLSQASADEELQQLAAEQVSRMNQVVTYQLQRAVSSQQQGSHQRSDLEPIVRRLLSALQKVYASKGVQADCELAAHSIFAGDEQDLMEVIGNITENAFKYGKSRVHVRSETRDKQLLINISDDGPGVPAEQQTRILERGHRLDTSLPGQGIGLSVAADIIHSYGGKLHVGRSSLGGAEFQLVLPLAS</sequence>
<keyword evidence="5" id="KW-0808">Transferase</keyword>
<dbReference type="PROSITE" id="PS50109">
    <property type="entry name" value="HIS_KIN"/>
    <property type="match status" value="1"/>
</dbReference>
<dbReference type="InterPro" id="IPR005467">
    <property type="entry name" value="His_kinase_dom"/>
</dbReference>
<evidence type="ECO:0000313" key="17">
    <source>
        <dbReference type="Proteomes" id="UP000619761"/>
    </source>
</evidence>
<evidence type="ECO:0000256" key="13">
    <source>
        <dbReference type="SAM" id="Phobius"/>
    </source>
</evidence>
<keyword evidence="7" id="KW-0547">Nucleotide-binding</keyword>
<dbReference type="SUPFAM" id="SSF55874">
    <property type="entry name" value="ATPase domain of HSP90 chaperone/DNA topoisomerase II/histidine kinase"/>
    <property type="match status" value="1"/>
</dbReference>
<dbReference type="SUPFAM" id="SSF47384">
    <property type="entry name" value="Homodimeric domain of signal transducing histidine kinase"/>
    <property type="match status" value="1"/>
</dbReference>
<keyword evidence="11" id="KW-0902">Two-component regulatory system</keyword>
<dbReference type="InterPro" id="IPR036097">
    <property type="entry name" value="HisK_dim/P_sf"/>
</dbReference>
<evidence type="ECO:0000256" key="9">
    <source>
        <dbReference type="ARBA" id="ARBA00022840"/>
    </source>
</evidence>
<protein>
    <recommendedName>
        <fullName evidence="3">histidine kinase</fullName>
        <ecNumber evidence="3">2.7.13.3</ecNumber>
    </recommendedName>
</protein>
<dbReference type="InterPro" id="IPR003594">
    <property type="entry name" value="HATPase_dom"/>
</dbReference>
<dbReference type="SMART" id="SM00387">
    <property type="entry name" value="HATPase_c"/>
    <property type="match status" value="1"/>
</dbReference>
<evidence type="ECO:0000256" key="12">
    <source>
        <dbReference type="ARBA" id="ARBA00023136"/>
    </source>
</evidence>
<feature type="domain" description="HAMP" evidence="15">
    <location>
        <begin position="203"/>
        <end position="254"/>
    </location>
</feature>
<evidence type="ECO:0000256" key="10">
    <source>
        <dbReference type="ARBA" id="ARBA00022989"/>
    </source>
</evidence>
<organism evidence="16 17">
    <name type="scientific">Cellvibrio zantedeschiae</name>
    <dbReference type="NCBI Taxonomy" id="1237077"/>
    <lineage>
        <taxon>Bacteria</taxon>
        <taxon>Pseudomonadati</taxon>
        <taxon>Pseudomonadota</taxon>
        <taxon>Gammaproteobacteria</taxon>
        <taxon>Cellvibrionales</taxon>
        <taxon>Cellvibrionaceae</taxon>
        <taxon>Cellvibrio</taxon>
    </lineage>
</organism>
<proteinExistence type="predicted"/>
<dbReference type="InterPro" id="IPR036890">
    <property type="entry name" value="HATPase_C_sf"/>
</dbReference>
<keyword evidence="8 16" id="KW-0418">Kinase</keyword>
<dbReference type="EMBL" id="BMYZ01000001">
    <property type="protein sequence ID" value="GGY61666.1"/>
    <property type="molecule type" value="Genomic_DNA"/>
</dbReference>
<feature type="domain" description="Histidine kinase" evidence="14">
    <location>
        <begin position="262"/>
        <end position="463"/>
    </location>
</feature>
<dbReference type="PROSITE" id="PS50885">
    <property type="entry name" value="HAMP"/>
    <property type="match status" value="1"/>
</dbReference>
<evidence type="ECO:0000259" key="15">
    <source>
        <dbReference type="PROSITE" id="PS50885"/>
    </source>
</evidence>
<dbReference type="Pfam" id="PF00672">
    <property type="entry name" value="HAMP"/>
    <property type="match status" value="1"/>
</dbReference>
<dbReference type="PRINTS" id="PR00344">
    <property type="entry name" value="BCTRLSENSOR"/>
</dbReference>
<comment type="caution">
    <text evidence="16">The sequence shown here is derived from an EMBL/GenBank/DDBJ whole genome shotgun (WGS) entry which is preliminary data.</text>
</comment>
<gene>
    <name evidence="16" type="primary">phoQ</name>
    <name evidence="16" type="ORF">GCM10011613_01360</name>
</gene>
<evidence type="ECO:0000256" key="2">
    <source>
        <dbReference type="ARBA" id="ARBA00004370"/>
    </source>
</evidence>
<dbReference type="SMART" id="SM00304">
    <property type="entry name" value="HAMP"/>
    <property type="match status" value="1"/>
</dbReference>
<name>A0ABQ3AQN1_9GAMM</name>
<evidence type="ECO:0000256" key="6">
    <source>
        <dbReference type="ARBA" id="ARBA00022692"/>
    </source>
</evidence>
<dbReference type="PANTHER" id="PTHR45436">
    <property type="entry name" value="SENSOR HISTIDINE KINASE YKOH"/>
    <property type="match status" value="1"/>
</dbReference>
<dbReference type="Proteomes" id="UP000619761">
    <property type="component" value="Unassembled WGS sequence"/>
</dbReference>
<dbReference type="PANTHER" id="PTHR45436:SF4">
    <property type="entry name" value="SENSOR PROTEIN PHOQ"/>
    <property type="match status" value="1"/>
</dbReference>
<dbReference type="Pfam" id="PF02518">
    <property type="entry name" value="HATPase_c"/>
    <property type="match status" value="1"/>
</dbReference>
<evidence type="ECO:0000256" key="3">
    <source>
        <dbReference type="ARBA" id="ARBA00012438"/>
    </source>
</evidence>
<dbReference type="Gene3D" id="3.30.565.10">
    <property type="entry name" value="Histidine kinase-like ATPase, C-terminal domain"/>
    <property type="match status" value="1"/>
</dbReference>
<dbReference type="InterPro" id="IPR058619">
    <property type="entry name" value="PhoQ/CarS-like_HATPase"/>
</dbReference>
<evidence type="ECO:0000256" key="8">
    <source>
        <dbReference type="ARBA" id="ARBA00022777"/>
    </source>
</evidence>
<dbReference type="Gene3D" id="1.10.287.130">
    <property type="match status" value="1"/>
</dbReference>
<evidence type="ECO:0000256" key="7">
    <source>
        <dbReference type="ARBA" id="ARBA00022741"/>
    </source>
</evidence>
<keyword evidence="6 13" id="KW-0812">Transmembrane</keyword>
<dbReference type="CDD" id="cd16954">
    <property type="entry name" value="HATPase_PhoQ-like"/>
    <property type="match status" value="1"/>
</dbReference>
<dbReference type="InterPro" id="IPR003660">
    <property type="entry name" value="HAMP_dom"/>
</dbReference>
<accession>A0ABQ3AQN1</accession>
<keyword evidence="9" id="KW-0067">ATP-binding</keyword>
<dbReference type="InterPro" id="IPR050428">
    <property type="entry name" value="TCS_sensor_his_kinase"/>
</dbReference>
<evidence type="ECO:0000313" key="16">
    <source>
        <dbReference type="EMBL" id="GGY61666.1"/>
    </source>
</evidence>
<keyword evidence="4" id="KW-0597">Phosphoprotein</keyword>
<keyword evidence="17" id="KW-1185">Reference proteome</keyword>
<keyword evidence="12 13" id="KW-0472">Membrane</keyword>
<keyword evidence="10 13" id="KW-1133">Transmembrane helix</keyword>
<evidence type="ECO:0000256" key="1">
    <source>
        <dbReference type="ARBA" id="ARBA00000085"/>
    </source>
</evidence>
<dbReference type="GO" id="GO:0016301">
    <property type="term" value="F:kinase activity"/>
    <property type="evidence" value="ECO:0007669"/>
    <property type="project" value="UniProtKB-KW"/>
</dbReference>
<feature type="transmembrane region" description="Helical" evidence="13">
    <location>
        <begin position="183"/>
        <end position="202"/>
    </location>
</feature>
<dbReference type="EC" id="2.7.13.3" evidence="3"/>
<comment type="subcellular location">
    <subcellularLocation>
        <location evidence="2">Membrane</location>
    </subcellularLocation>
</comment>